<dbReference type="Pfam" id="PF13450">
    <property type="entry name" value="NAD_binding_8"/>
    <property type="match status" value="1"/>
</dbReference>
<dbReference type="Proteomes" id="UP000188268">
    <property type="component" value="Unassembled WGS sequence"/>
</dbReference>
<dbReference type="PANTHER" id="PTHR43675:SF10">
    <property type="entry name" value="CYCLOPROPANE FATTY ACID SYNTHASE"/>
    <property type="match status" value="1"/>
</dbReference>
<dbReference type="SUPFAM" id="SSF51905">
    <property type="entry name" value="FAD/NAD(P)-binding domain"/>
    <property type="match status" value="1"/>
</dbReference>
<dbReference type="PRINTS" id="PR00419">
    <property type="entry name" value="ADXRDTASE"/>
</dbReference>
<sequence length="750" mass="84582">MTRVVAVIGGGIRGLASAYILAKAGIDVVVYEKEEQLGGHGTRNFNFDHAIDLDLGFLFLNLATYQTTLELFESLGIDVEAFDVSFSVSHGYEWGTRHGFSSLFADKKNTFNPYFWQLLREINKFKDEAISYVEMLESNPEIDRNETLGQFINARGYSETFQNTYLSQFVPGSSLLFSCLWVRDILESRGCQLKSGCQVHSVLPADNGSIIVRGDGFQETYSGCIMAVDAPTAVRLLGNQATFEETKVLGAFQYSSSDIFLHTDSNLMPKNQSAWSALNFISSSENKAYLTYWLNELQNVGKTSVPFFMTLNPDYTPNNTLLKWSTSHLLPSISASKASLELDEIQGKRGIWFCGYNFHEDEFEAGMAAAHGILGKHFPVLNSQTHLSLSFVETVARLLIMTEADLGLADAYINGDFSFIDIDRGLLNLFLIFIANKNLNSSASQLNKNRGWWSPALFTAGIASAKYFFKHVLRQNTLTQARRNISRHYDLGNEHFELFMDETMQYSSGIFKNEDENLKVAQERKISSLIDKARIEKWHEVLDIGSGWGIFAIEVVKRIGCKYTGITLSEQQLKFAESKVKEAGLQDKIKFLLCDYRQIPDTGKYDRIIACEMTEHVGNEYIDEFFRCCESLLAQDGLFVLQFISIPEELFDEYIHSPGFVKEYIFPGGCLLPLSRILSAMAAGSRLSKILGLGFDDKFIRTWEYYFDYCASGFKSRTLNDYQVVFARPGNFGALGEPYKGFPSAYSYID</sequence>
<name>A0A1R3K3R8_COCAP</name>
<accession>A0A1R3K3R8</accession>
<reference evidence="1 2" key="1">
    <citation type="submission" date="2013-09" db="EMBL/GenBank/DDBJ databases">
        <title>Corchorus capsularis genome sequencing.</title>
        <authorList>
            <person name="Alam M."/>
            <person name="Haque M.S."/>
            <person name="Islam M.S."/>
            <person name="Emdad E.M."/>
            <person name="Islam M.M."/>
            <person name="Ahmed B."/>
            <person name="Halim A."/>
            <person name="Hossen Q.M.M."/>
            <person name="Hossain M.Z."/>
            <person name="Ahmed R."/>
            <person name="Khan M.M."/>
            <person name="Islam R."/>
            <person name="Rashid M.M."/>
            <person name="Khan S.A."/>
            <person name="Rahman M.S."/>
            <person name="Alam M."/>
        </authorList>
    </citation>
    <scope>NUCLEOTIDE SEQUENCE [LARGE SCALE GENOMIC DNA]</scope>
    <source>
        <strain evidence="2">cv. CVL-1</strain>
        <tissue evidence="1">Whole seedling</tissue>
    </source>
</reference>
<dbReference type="PANTHER" id="PTHR43675">
    <property type="entry name" value="ARSENITE METHYLTRANSFERASE"/>
    <property type="match status" value="1"/>
</dbReference>
<dbReference type="EMBL" id="AWWV01006362">
    <property type="protein sequence ID" value="OMP01711.1"/>
    <property type="molecule type" value="Genomic_DNA"/>
</dbReference>
<dbReference type="InterPro" id="IPR029063">
    <property type="entry name" value="SAM-dependent_MTases_sf"/>
</dbReference>
<dbReference type="Gene3D" id="3.40.50.150">
    <property type="entry name" value="Vaccinia Virus protein VP39"/>
    <property type="match status" value="1"/>
</dbReference>
<gene>
    <name evidence="1" type="ORF">CCACVL1_03024</name>
</gene>
<dbReference type="InterPro" id="IPR026669">
    <property type="entry name" value="Arsenite_MeTrfase-like"/>
</dbReference>
<dbReference type="OrthoDB" id="932691at2759"/>
<dbReference type="Gene3D" id="3.50.50.60">
    <property type="entry name" value="FAD/NAD(P)-binding domain"/>
    <property type="match status" value="1"/>
</dbReference>
<dbReference type="SUPFAM" id="SSF53335">
    <property type="entry name" value="S-adenosyl-L-methionine-dependent methyltransferases"/>
    <property type="match status" value="1"/>
</dbReference>
<dbReference type="CDD" id="cd02440">
    <property type="entry name" value="AdoMet_MTases"/>
    <property type="match status" value="1"/>
</dbReference>
<dbReference type="GO" id="GO:0008168">
    <property type="term" value="F:methyltransferase activity"/>
    <property type="evidence" value="ECO:0007669"/>
    <property type="project" value="TreeGrafter"/>
</dbReference>
<dbReference type="InterPro" id="IPR036188">
    <property type="entry name" value="FAD/NAD-bd_sf"/>
</dbReference>
<organism evidence="1 2">
    <name type="scientific">Corchorus capsularis</name>
    <name type="common">Jute</name>
    <dbReference type="NCBI Taxonomy" id="210143"/>
    <lineage>
        <taxon>Eukaryota</taxon>
        <taxon>Viridiplantae</taxon>
        <taxon>Streptophyta</taxon>
        <taxon>Embryophyta</taxon>
        <taxon>Tracheophyta</taxon>
        <taxon>Spermatophyta</taxon>
        <taxon>Magnoliopsida</taxon>
        <taxon>eudicotyledons</taxon>
        <taxon>Gunneridae</taxon>
        <taxon>Pentapetalae</taxon>
        <taxon>rosids</taxon>
        <taxon>malvids</taxon>
        <taxon>Malvales</taxon>
        <taxon>Malvaceae</taxon>
        <taxon>Grewioideae</taxon>
        <taxon>Apeibeae</taxon>
        <taxon>Corchorus</taxon>
    </lineage>
</organism>
<protein>
    <submittedName>
        <fullName evidence="1">Mycolic acid cyclopropane synthase</fullName>
    </submittedName>
</protein>
<dbReference type="Pfam" id="PF02353">
    <property type="entry name" value="CMAS"/>
    <property type="match status" value="1"/>
</dbReference>
<proteinExistence type="predicted"/>
<evidence type="ECO:0000313" key="2">
    <source>
        <dbReference type="Proteomes" id="UP000188268"/>
    </source>
</evidence>
<evidence type="ECO:0000313" key="1">
    <source>
        <dbReference type="EMBL" id="OMP01711.1"/>
    </source>
</evidence>
<dbReference type="AlphaFoldDB" id="A0A1R3K3R8"/>
<dbReference type="OMA" id="GYGCHED"/>
<keyword evidence="2" id="KW-1185">Reference proteome</keyword>
<dbReference type="Gramene" id="OMP01711">
    <property type="protein sequence ID" value="OMP01711"/>
    <property type="gene ID" value="CCACVL1_03024"/>
</dbReference>
<comment type="caution">
    <text evidence="1">The sequence shown here is derived from an EMBL/GenBank/DDBJ whole genome shotgun (WGS) entry which is preliminary data.</text>
</comment>